<reference evidence="10 11" key="1">
    <citation type="submission" date="2019-08" db="EMBL/GenBank/DDBJ databases">
        <title>Genome of Phaeodactylibacter luteus.</title>
        <authorList>
            <person name="Bowman J.P."/>
        </authorList>
    </citation>
    <scope>NUCLEOTIDE SEQUENCE [LARGE SCALE GENOMIC DNA]</scope>
    <source>
        <strain evidence="10 11">KCTC 42180</strain>
    </source>
</reference>
<accession>A0A5C6RKJ6</accession>
<keyword evidence="4" id="KW-0963">Cytoplasm</keyword>
<comment type="function">
    <text evidence="4 6">IF-3 binds to the 30S ribosomal subunit and shifts the equilibrium between 70S ribosomes and their 50S and 30S subunits in favor of the free subunits, thus enhancing the availability of 30S subunits on which protein synthesis initiation begins.</text>
</comment>
<dbReference type="PROSITE" id="PS00938">
    <property type="entry name" value="IF3"/>
    <property type="match status" value="1"/>
</dbReference>
<comment type="similarity">
    <text evidence="1 4 6">Belongs to the IF-3 family.</text>
</comment>
<keyword evidence="11" id="KW-1185">Reference proteome</keyword>
<dbReference type="RefSeq" id="WP_147167859.1">
    <property type="nucleotide sequence ID" value="NZ_VOOR01000024.1"/>
</dbReference>
<dbReference type="Pfam" id="PF05198">
    <property type="entry name" value="IF3_N"/>
    <property type="match status" value="1"/>
</dbReference>
<evidence type="ECO:0000256" key="2">
    <source>
        <dbReference type="ARBA" id="ARBA00022540"/>
    </source>
</evidence>
<organism evidence="10 11">
    <name type="scientific">Phaeodactylibacter luteus</name>
    <dbReference type="NCBI Taxonomy" id="1564516"/>
    <lineage>
        <taxon>Bacteria</taxon>
        <taxon>Pseudomonadati</taxon>
        <taxon>Bacteroidota</taxon>
        <taxon>Saprospiria</taxon>
        <taxon>Saprospirales</taxon>
        <taxon>Haliscomenobacteraceae</taxon>
        <taxon>Phaeodactylibacter</taxon>
    </lineage>
</organism>
<dbReference type="OrthoDB" id="9806014at2"/>
<dbReference type="InterPro" id="IPR019814">
    <property type="entry name" value="Translation_initiation_fac_3_N"/>
</dbReference>
<proteinExistence type="inferred from homology"/>
<feature type="compositionally biased region" description="Basic residues" evidence="7">
    <location>
        <begin position="1"/>
        <end position="10"/>
    </location>
</feature>
<sequence length="201" mass="23310">MAKRFGRRKGNFNDRSNQKPEYRVNEHIRVPEVRLVGDNLEDISTAIGQTLEPGTVYPTRTARDWARKAELDLVEISPNAKPPVVKIIDFNKFLYEKKKKEKEIKAKAAKTVVKEIRFGPNTDDHDFEFKLRHAKGFLEDGAKVKAYVHFRGRTIVFKERGELLLLKFIKELEEYGAAEALPKMEGRRMIVMISPKKKKKN</sequence>
<name>A0A5C6RKJ6_9BACT</name>
<dbReference type="GO" id="GO:0043022">
    <property type="term" value="F:ribosome binding"/>
    <property type="evidence" value="ECO:0007669"/>
    <property type="project" value="TreeGrafter"/>
</dbReference>
<dbReference type="PANTHER" id="PTHR10938:SF0">
    <property type="entry name" value="TRANSLATION INITIATION FACTOR IF-3, MITOCHONDRIAL"/>
    <property type="match status" value="1"/>
</dbReference>
<evidence type="ECO:0000256" key="5">
    <source>
        <dbReference type="NCBIfam" id="TIGR00168"/>
    </source>
</evidence>
<dbReference type="HAMAP" id="MF_00080">
    <property type="entry name" value="IF_3"/>
    <property type="match status" value="1"/>
</dbReference>
<evidence type="ECO:0000313" key="11">
    <source>
        <dbReference type="Proteomes" id="UP000321580"/>
    </source>
</evidence>
<keyword evidence="3 4" id="KW-0648">Protein biosynthesis</keyword>
<evidence type="ECO:0000256" key="7">
    <source>
        <dbReference type="SAM" id="MobiDB-lite"/>
    </source>
</evidence>
<feature type="domain" description="Translation initiation factor 3 C-terminal" evidence="8">
    <location>
        <begin position="112"/>
        <end position="196"/>
    </location>
</feature>
<dbReference type="GO" id="GO:0032790">
    <property type="term" value="P:ribosome disassembly"/>
    <property type="evidence" value="ECO:0007669"/>
    <property type="project" value="TreeGrafter"/>
</dbReference>
<dbReference type="GO" id="GO:0005829">
    <property type="term" value="C:cytosol"/>
    <property type="evidence" value="ECO:0007669"/>
    <property type="project" value="TreeGrafter"/>
</dbReference>
<evidence type="ECO:0000256" key="3">
    <source>
        <dbReference type="ARBA" id="ARBA00022917"/>
    </source>
</evidence>
<feature type="domain" description="Translation initiation factor 3 N-terminal" evidence="9">
    <location>
        <begin position="24"/>
        <end position="103"/>
    </location>
</feature>
<comment type="subcellular location">
    <subcellularLocation>
        <location evidence="4 6">Cytoplasm</location>
    </subcellularLocation>
</comment>
<evidence type="ECO:0000256" key="6">
    <source>
        <dbReference type="RuleBase" id="RU000646"/>
    </source>
</evidence>
<dbReference type="Gene3D" id="3.30.110.10">
    <property type="entry name" value="Translation initiation factor 3 (IF-3), C-terminal domain"/>
    <property type="match status" value="1"/>
</dbReference>
<dbReference type="SUPFAM" id="SSF54364">
    <property type="entry name" value="Translation initiation factor IF3, N-terminal domain"/>
    <property type="match status" value="1"/>
</dbReference>
<dbReference type="AlphaFoldDB" id="A0A5C6RKJ6"/>
<dbReference type="InterPro" id="IPR019813">
    <property type="entry name" value="Translation_initiation_fac3_CS"/>
</dbReference>
<dbReference type="NCBIfam" id="TIGR00168">
    <property type="entry name" value="infC"/>
    <property type="match status" value="1"/>
</dbReference>
<feature type="region of interest" description="Disordered" evidence="7">
    <location>
        <begin position="1"/>
        <end position="22"/>
    </location>
</feature>
<evidence type="ECO:0000256" key="4">
    <source>
        <dbReference type="HAMAP-Rule" id="MF_00080"/>
    </source>
</evidence>
<dbReference type="Gene3D" id="3.10.20.80">
    <property type="entry name" value="Translation initiation factor 3 (IF-3), N-terminal domain"/>
    <property type="match status" value="1"/>
</dbReference>
<protein>
    <recommendedName>
        <fullName evidence="4 5">Translation initiation factor IF-3</fullName>
    </recommendedName>
</protein>
<dbReference type="InterPro" id="IPR036787">
    <property type="entry name" value="T_IF-3_N_sf"/>
</dbReference>
<evidence type="ECO:0000259" key="9">
    <source>
        <dbReference type="Pfam" id="PF05198"/>
    </source>
</evidence>
<evidence type="ECO:0000256" key="1">
    <source>
        <dbReference type="ARBA" id="ARBA00005439"/>
    </source>
</evidence>
<dbReference type="GO" id="GO:0003743">
    <property type="term" value="F:translation initiation factor activity"/>
    <property type="evidence" value="ECO:0007669"/>
    <property type="project" value="UniProtKB-UniRule"/>
</dbReference>
<dbReference type="InterPro" id="IPR019815">
    <property type="entry name" value="Translation_initiation_fac_3_C"/>
</dbReference>
<keyword evidence="2 4" id="KW-0396">Initiation factor</keyword>
<dbReference type="PANTHER" id="PTHR10938">
    <property type="entry name" value="TRANSLATION INITIATION FACTOR IF-3"/>
    <property type="match status" value="1"/>
</dbReference>
<gene>
    <name evidence="4" type="primary">infC</name>
    <name evidence="10" type="ORF">FRY97_12400</name>
</gene>
<dbReference type="InterPro" id="IPR001288">
    <property type="entry name" value="Translation_initiation_fac_3"/>
</dbReference>
<evidence type="ECO:0000259" key="8">
    <source>
        <dbReference type="Pfam" id="PF00707"/>
    </source>
</evidence>
<comment type="subunit">
    <text evidence="4 6">Monomer.</text>
</comment>
<dbReference type="Pfam" id="PF00707">
    <property type="entry name" value="IF3_C"/>
    <property type="match status" value="1"/>
</dbReference>
<dbReference type="FunFam" id="3.30.110.10:FF:000001">
    <property type="entry name" value="Translation initiation factor IF-3"/>
    <property type="match status" value="1"/>
</dbReference>
<dbReference type="EMBL" id="VOOR01000024">
    <property type="protein sequence ID" value="TXB62757.1"/>
    <property type="molecule type" value="Genomic_DNA"/>
</dbReference>
<dbReference type="SUPFAM" id="SSF55200">
    <property type="entry name" value="Translation initiation factor IF3, C-terminal domain"/>
    <property type="match status" value="1"/>
</dbReference>
<evidence type="ECO:0000313" key="10">
    <source>
        <dbReference type="EMBL" id="TXB62757.1"/>
    </source>
</evidence>
<comment type="caution">
    <text evidence="10">The sequence shown here is derived from an EMBL/GenBank/DDBJ whole genome shotgun (WGS) entry which is preliminary data.</text>
</comment>
<dbReference type="GO" id="GO:0016020">
    <property type="term" value="C:membrane"/>
    <property type="evidence" value="ECO:0007669"/>
    <property type="project" value="TreeGrafter"/>
</dbReference>
<dbReference type="Proteomes" id="UP000321580">
    <property type="component" value="Unassembled WGS sequence"/>
</dbReference>
<dbReference type="InterPro" id="IPR036788">
    <property type="entry name" value="T_IF-3_C_sf"/>
</dbReference>